<evidence type="ECO:0000256" key="2">
    <source>
        <dbReference type="ARBA" id="ARBA00007639"/>
    </source>
</evidence>
<dbReference type="GO" id="GO:0030313">
    <property type="term" value="C:cell envelope"/>
    <property type="evidence" value="ECO:0007669"/>
    <property type="project" value="UniProtKB-SubCell"/>
</dbReference>
<feature type="domain" description="Periplasmic binding protein" evidence="5">
    <location>
        <begin position="57"/>
        <end position="316"/>
    </location>
</feature>
<comment type="caution">
    <text evidence="6">The sequence shown here is derived from an EMBL/GenBank/DDBJ whole genome shotgun (WGS) entry which is preliminary data.</text>
</comment>
<feature type="region of interest" description="Disordered" evidence="4">
    <location>
        <begin position="31"/>
        <end position="50"/>
    </location>
</feature>
<protein>
    <submittedName>
        <fullName evidence="6">Sugar-binding protein</fullName>
    </submittedName>
</protein>
<proteinExistence type="inferred from homology"/>
<dbReference type="InterPro" id="IPR025997">
    <property type="entry name" value="SBP_2_dom"/>
</dbReference>
<dbReference type="SUPFAM" id="SSF53822">
    <property type="entry name" value="Periplasmic binding protein-like I"/>
    <property type="match status" value="1"/>
</dbReference>
<dbReference type="Proteomes" id="UP000732377">
    <property type="component" value="Unassembled WGS sequence"/>
</dbReference>
<evidence type="ECO:0000313" key="6">
    <source>
        <dbReference type="EMBL" id="MBY6275253.1"/>
    </source>
</evidence>
<evidence type="ECO:0000256" key="4">
    <source>
        <dbReference type="SAM" id="MobiDB-lite"/>
    </source>
</evidence>
<reference evidence="6" key="1">
    <citation type="submission" date="2017-11" db="EMBL/GenBank/DDBJ databases">
        <title>Three new genomes from thermophilic consortium.</title>
        <authorList>
            <person name="Quaggio R."/>
            <person name="Amgarten D."/>
            <person name="Setubal J.C."/>
        </authorList>
    </citation>
    <scope>NUCLEOTIDE SEQUENCE</scope>
    <source>
        <strain evidence="6">ZCTH01-B2</strain>
    </source>
</reference>
<dbReference type="GO" id="GO:0030246">
    <property type="term" value="F:carbohydrate binding"/>
    <property type="evidence" value="ECO:0007669"/>
    <property type="project" value="UniProtKB-ARBA"/>
</dbReference>
<accession>A0A953I6N2</accession>
<sequence length="339" mass="35306">MEEETNVNRVFKLAASVLLTASLAVTMTACGGSKTTPSGSTSGQETGSNTETKAEYAVVLKVLSSPFWQSMRDGILEEAEKQGIKVDIYAANSEDDVEGQVTLLENAINKGYKAIGVAPISADNLVPAVAEASKKGIYVINIDAKLNLDRLKELGGAVQAFVSTDNKAVGRMGAEYIIEQIGGSGQVAIIEGKAGAASGEDRKAGATAAFLEAGVELVESQPADWDRTKAYDLATNYIAKYPDLKGIYACNDTMAMGALEAVKAAGKDIVVVGTDGNDDAVASVKAGELSATVAQDPAQIGRRGVQLMLEVVKAGKPIDVNAEPQMESVDAILITKDAN</sequence>
<keyword evidence="3" id="KW-0732">Signal</keyword>
<dbReference type="CDD" id="cd06320">
    <property type="entry name" value="PBP1_allose_binding"/>
    <property type="match status" value="1"/>
</dbReference>
<dbReference type="PANTHER" id="PTHR46847:SF1">
    <property type="entry name" value="D-ALLOSE-BINDING PERIPLASMIC PROTEIN-RELATED"/>
    <property type="match status" value="1"/>
</dbReference>
<dbReference type="AlphaFoldDB" id="A0A953I6N2"/>
<dbReference type="InterPro" id="IPR028082">
    <property type="entry name" value="Peripla_BP_I"/>
</dbReference>
<dbReference type="NCBIfam" id="NF007254">
    <property type="entry name" value="PRK09701.1"/>
    <property type="match status" value="1"/>
</dbReference>
<name>A0A953I6N2_SYMTR</name>
<evidence type="ECO:0000256" key="1">
    <source>
        <dbReference type="ARBA" id="ARBA00004196"/>
    </source>
</evidence>
<comment type="similarity">
    <text evidence="2">Belongs to the bacterial solute-binding protein 2 family.</text>
</comment>
<dbReference type="EMBL" id="PIUK01000018">
    <property type="protein sequence ID" value="MBY6275253.1"/>
    <property type="molecule type" value="Genomic_DNA"/>
</dbReference>
<feature type="compositionally biased region" description="Low complexity" evidence="4">
    <location>
        <begin position="31"/>
        <end position="43"/>
    </location>
</feature>
<evidence type="ECO:0000256" key="3">
    <source>
        <dbReference type="ARBA" id="ARBA00022729"/>
    </source>
</evidence>
<dbReference type="Gene3D" id="3.40.50.2300">
    <property type="match status" value="2"/>
</dbReference>
<dbReference type="Pfam" id="PF13407">
    <property type="entry name" value="Peripla_BP_4"/>
    <property type="match status" value="1"/>
</dbReference>
<dbReference type="PANTHER" id="PTHR46847">
    <property type="entry name" value="D-ALLOSE-BINDING PERIPLASMIC PROTEIN-RELATED"/>
    <property type="match status" value="1"/>
</dbReference>
<comment type="subcellular location">
    <subcellularLocation>
        <location evidence="1">Cell envelope</location>
    </subcellularLocation>
</comment>
<evidence type="ECO:0000259" key="5">
    <source>
        <dbReference type="Pfam" id="PF13407"/>
    </source>
</evidence>
<evidence type="ECO:0000313" key="7">
    <source>
        <dbReference type="Proteomes" id="UP000732377"/>
    </source>
</evidence>
<gene>
    <name evidence="6" type="ORF">CWE10_03405</name>
</gene>
<organism evidence="6 7">
    <name type="scientific">Symbiobacterium thermophilum</name>
    <dbReference type="NCBI Taxonomy" id="2734"/>
    <lineage>
        <taxon>Bacteria</taxon>
        <taxon>Bacillati</taxon>
        <taxon>Bacillota</taxon>
        <taxon>Clostridia</taxon>
        <taxon>Eubacteriales</taxon>
        <taxon>Symbiobacteriaceae</taxon>
        <taxon>Symbiobacterium</taxon>
    </lineage>
</organism>